<dbReference type="OrthoDB" id="9789954at2"/>
<accession>A0A1W7ABJ2</accession>
<proteinExistence type="predicted"/>
<dbReference type="Pfam" id="PF09860">
    <property type="entry name" value="DUF2087"/>
    <property type="match status" value="1"/>
</dbReference>
<dbReference type="STRING" id="1855823.MCCS_08320"/>
<evidence type="ECO:0000259" key="1">
    <source>
        <dbReference type="Pfam" id="PF09860"/>
    </source>
</evidence>
<dbReference type="EMBL" id="CP021059">
    <property type="protein sequence ID" value="ARQ06480.1"/>
    <property type="molecule type" value="Genomic_DNA"/>
</dbReference>
<sequence>MEDLKLRFFKNNKLVQIPKKEKDKILLFDWFVTLFNHTKTYSEKEINEVIKAYYDDYAIIRRYMVDYGYLKRTDDGKRYERVK</sequence>
<dbReference type="Proteomes" id="UP000194154">
    <property type="component" value="Chromosome"/>
</dbReference>
<gene>
    <name evidence="2" type="ORF">MCCS_08320</name>
</gene>
<protein>
    <recommendedName>
        <fullName evidence="1">DUF2087 domain-containing protein</fullName>
    </recommendedName>
</protein>
<keyword evidence="3" id="KW-1185">Reference proteome</keyword>
<evidence type="ECO:0000313" key="3">
    <source>
        <dbReference type="Proteomes" id="UP000194154"/>
    </source>
</evidence>
<dbReference type="AlphaFoldDB" id="A0A1W7ABJ2"/>
<feature type="domain" description="DUF2087" evidence="1">
    <location>
        <begin position="13"/>
        <end position="81"/>
    </location>
</feature>
<dbReference type="GeneID" id="35294966"/>
<organism evidence="2 3">
    <name type="scientific">Macrococcoides canis</name>
    <dbReference type="NCBI Taxonomy" id="1855823"/>
    <lineage>
        <taxon>Bacteria</taxon>
        <taxon>Bacillati</taxon>
        <taxon>Bacillota</taxon>
        <taxon>Bacilli</taxon>
        <taxon>Bacillales</taxon>
        <taxon>Staphylococcaceae</taxon>
        <taxon>Macrococcoides</taxon>
    </lineage>
</organism>
<dbReference type="RefSeq" id="WP_086042145.1">
    <property type="nucleotide sequence ID" value="NZ_CBCRZA010000001.1"/>
</dbReference>
<name>A0A1W7ABJ2_9STAP</name>
<dbReference type="InterPro" id="IPR018656">
    <property type="entry name" value="DUF2087"/>
</dbReference>
<evidence type="ECO:0000313" key="2">
    <source>
        <dbReference type="EMBL" id="ARQ06480.1"/>
    </source>
</evidence>
<dbReference type="KEGG" id="mcak:MCCS_08320"/>
<reference evidence="2 3" key="1">
    <citation type="journal article" date="2017" name="Int. J. Syst. Evol. Microbiol.">
        <title>Macrococcus canis sp. nov., a skin bacterium associated with infections in dogs.</title>
        <authorList>
            <person name="Gobeli Brawand S."/>
            <person name="Cotting K."/>
            <person name="Gomez-Sanz E."/>
            <person name="Collaud A."/>
            <person name="Thomann A."/>
            <person name="Brodard I."/>
            <person name="Rodriguez-Campos S."/>
            <person name="Strauss C."/>
            <person name="Perreten V."/>
        </authorList>
    </citation>
    <scope>NUCLEOTIDE SEQUENCE [LARGE SCALE GENOMIC DNA]</scope>
    <source>
        <strain evidence="2 3">KM45013</strain>
    </source>
</reference>